<feature type="signal peptide" evidence="2">
    <location>
        <begin position="1"/>
        <end position="34"/>
    </location>
</feature>
<keyword evidence="2" id="KW-0732">Signal</keyword>
<dbReference type="InterPro" id="IPR011050">
    <property type="entry name" value="Pectin_lyase_fold/virulence"/>
</dbReference>
<evidence type="ECO:0000313" key="4">
    <source>
        <dbReference type="EMBL" id="TQM37393.1"/>
    </source>
</evidence>
<feature type="chain" id="PRO_5021899295" evidence="2">
    <location>
        <begin position="35"/>
        <end position="644"/>
    </location>
</feature>
<keyword evidence="4" id="KW-0456">Lyase</keyword>
<dbReference type="InterPro" id="IPR006626">
    <property type="entry name" value="PbH1"/>
</dbReference>
<dbReference type="InterPro" id="IPR039448">
    <property type="entry name" value="Beta_helix"/>
</dbReference>
<dbReference type="GO" id="GO:0016829">
    <property type="term" value="F:lyase activity"/>
    <property type="evidence" value="ECO:0007669"/>
    <property type="project" value="UniProtKB-KW"/>
</dbReference>
<gene>
    <name evidence="4" type="ORF">FB388_4602</name>
</gene>
<reference evidence="4 5" key="1">
    <citation type="submission" date="2019-06" db="EMBL/GenBank/DDBJ databases">
        <title>Sequencing the genomes of 1000 actinobacteria strains.</title>
        <authorList>
            <person name="Klenk H.-P."/>
        </authorList>
    </citation>
    <scope>NUCLEOTIDE SEQUENCE [LARGE SCALE GENOMIC DNA]</scope>
    <source>
        <strain evidence="4 5">DSM 45511</strain>
    </source>
</reference>
<organism evidence="4 5">
    <name type="scientific">Pseudonocardia cypriaca</name>
    <dbReference type="NCBI Taxonomy" id="882449"/>
    <lineage>
        <taxon>Bacteria</taxon>
        <taxon>Bacillati</taxon>
        <taxon>Actinomycetota</taxon>
        <taxon>Actinomycetes</taxon>
        <taxon>Pseudonocardiales</taxon>
        <taxon>Pseudonocardiaceae</taxon>
        <taxon>Pseudonocardia</taxon>
    </lineage>
</organism>
<dbReference type="RefSeq" id="WP_142104220.1">
    <property type="nucleotide sequence ID" value="NZ_VFPH01000002.1"/>
</dbReference>
<evidence type="ECO:0000313" key="5">
    <source>
        <dbReference type="Proteomes" id="UP000319818"/>
    </source>
</evidence>
<evidence type="ECO:0000256" key="2">
    <source>
        <dbReference type="SAM" id="SignalP"/>
    </source>
</evidence>
<feature type="domain" description="Right handed beta helix" evidence="3">
    <location>
        <begin position="269"/>
        <end position="403"/>
    </location>
</feature>
<evidence type="ECO:0000259" key="3">
    <source>
        <dbReference type="Pfam" id="PF13229"/>
    </source>
</evidence>
<evidence type="ECO:0000256" key="1">
    <source>
        <dbReference type="SAM" id="Phobius"/>
    </source>
</evidence>
<dbReference type="SMART" id="SM00710">
    <property type="entry name" value="PbH1"/>
    <property type="match status" value="7"/>
</dbReference>
<dbReference type="Proteomes" id="UP000319818">
    <property type="component" value="Unassembled WGS sequence"/>
</dbReference>
<keyword evidence="1" id="KW-0472">Membrane</keyword>
<dbReference type="Pfam" id="PF13229">
    <property type="entry name" value="Beta_helix"/>
    <property type="match status" value="2"/>
</dbReference>
<name>A0A543FUB1_9PSEU</name>
<feature type="domain" description="Right handed beta helix" evidence="3">
    <location>
        <begin position="409"/>
        <end position="541"/>
    </location>
</feature>
<feature type="transmembrane region" description="Helical" evidence="1">
    <location>
        <begin position="598"/>
        <end position="618"/>
    </location>
</feature>
<keyword evidence="1" id="KW-1133">Transmembrane helix</keyword>
<protein>
    <submittedName>
        <fullName evidence="4">Parallel beta helix pectate lyase-like protein</fullName>
    </submittedName>
</protein>
<dbReference type="Gene3D" id="2.160.20.10">
    <property type="entry name" value="Single-stranded right-handed beta-helix, Pectin lyase-like"/>
    <property type="match status" value="1"/>
</dbReference>
<dbReference type="EMBL" id="VFPH01000002">
    <property type="protein sequence ID" value="TQM37393.1"/>
    <property type="molecule type" value="Genomic_DNA"/>
</dbReference>
<comment type="caution">
    <text evidence="4">The sequence shown here is derived from an EMBL/GenBank/DDBJ whole genome shotgun (WGS) entry which is preliminary data.</text>
</comment>
<dbReference type="OrthoDB" id="3560303at2"/>
<accession>A0A543FUB1</accession>
<keyword evidence="1" id="KW-0812">Transmembrane</keyword>
<keyword evidence="5" id="KW-1185">Reference proteome</keyword>
<dbReference type="SUPFAM" id="SSF51126">
    <property type="entry name" value="Pectin lyase-like"/>
    <property type="match status" value="2"/>
</dbReference>
<dbReference type="InterPro" id="IPR012334">
    <property type="entry name" value="Pectin_lyas_fold"/>
</dbReference>
<dbReference type="AlphaFoldDB" id="A0A543FUB1"/>
<proteinExistence type="predicted"/>
<sequence length="644" mass="64572">MSTGTTSRRWVGRIVAAGMTTAVGLGLAAGTAVAAPAVAPAAHTVTQPAAAAQPAVAAQPAARPTQVITPDTAASVRRAWEARGRPHRMAVVRDFRIDLATDGRVTRQVGLSGGTVTIADLARVLPASWLKVDDGTATLDATLVLTHSVALQLGGPRSSVSTLQLAGGATPADAASIHTGGGRLALNGITVTSVDPATGQPLPATAKGRPSIVASGGGRLDVTDATINDLGAVSDGAPGADEHTSAAVEFRTGSTGSLVRTTVARGSVGVELSRSQGVHLEQLTVSDSAEDGLLLAGDQDTSMTGIRATGNGGNGVLVSGASGGRPITGITTNANGAFGVAVVGETGTQVSAVDTTADQAGGLRISRSTNITVTGYTATDQRMGVFTHVHSSGIVLDGVQTVGGARGLVVEKSTSTLEAKNSTFSGARVAGVALNGNDIALSGVHVSESRSAVRVDRGANNIRLAGLTIDGGRDGLVTAAGTTGLVVTDLTVNNVTSDGVRSFTPDARITGAHITGGGTGLDLAAGATITNSTITAAREGIRSRSPESVYASGVTVDATQLGINTAAGSPFTLVDSNVHALESVRGVINQQGPNDLSLPPLNLLGAIGVPLIVLAVVLEELHTFRQRRRGGTTRRRRPPLPVEA</sequence>